<keyword evidence="2" id="KW-1133">Transmembrane helix</keyword>
<dbReference type="EMBL" id="JAGIQL010000008">
    <property type="protein sequence ID" value="MBP0456671.1"/>
    <property type="molecule type" value="Genomic_DNA"/>
</dbReference>
<reference evidence="3" key="1">
    <citation type="submission" date="2021-03" db="EMBL/GenBank/DDBJ databases">
        <title>Whole genome sequence of Streptomyces bomunensis MMS17-BM035.</title>
        <authorList>
            <person name="Lee J.H."/>
        </authorList>
    </citation>
    <scope>NUCLEOTIDE SEQUENCE</scope>
    <source>
        <strain evidence="3">MMS17-BM035</strain>
    </source>
</reference>
<feature type="region of interest" description="Disordered" evidence="1">
    <location>
        <begin position="1"/>
        <end position="21"/>
    </location>
</feature>
<keyword evidence="4" id="KW-1185">Reference proteome</keyword>
<accession>A0A940MA34</accession>
<dbReference type="AlphaFoldDB" id="A0A940MA34"/>
<evidence type="ECO:0000256" key="1">
    <source>
        <dbReference type="SAM" id="MobiDB-lite"/>
    </source>
</evidence>
<evidence type="ECO:0000313" key="4">
    <source>
        <dbReference type="Proteomes" id="UP000670475"/>
    </source>
</evidence>
<evidence type="ECO:0000313" key="3">
    <source>
        <dbReference type="EMBL" id="MBP0456671.1"/>
    </source>
</evidence>
<evidence type="ECO:0000256" key="2">
    <source>
        <dbReference type="SAM" id="Phobius"/>
    </source>
</evidence>
<protein>
    <submittedName>
        <fullName evidence="3">Uncharacterized protein</fullName>
    </submittedName>
</protein>
<gene>
    <name evidence="3" type="ORF">JFN87_04020</name>
</gene>
<keyword evidence="2" id="KW-0812">Transmembrane</keyword>
<comment type="caution">
    <text evidence="3">The sequence shown here is derived from an EMBL/GenBank/DDBJ whole genome shotgun (WGS) entry which is preliminary data.</text>
</comment>
<dbReference type="Proteomes" id="UP000670475">
    <property type="component" value="Unassembled WGS sequence"/>
</dbReference>
<dbReference type="RefSeq" id="WP_209338449.1">
    <property type="nucleotide sequence ID" value="NZ_JAGIQL010000008.1"/>
</dbReference>
<feature type="transmembrane region" description="Helical" evidence="2">
    <location>
        <begin position="55"/>
        <end position="73"/>
    </location>
</feature>
<name>A0A940MA34_9ACTN</name>
<sequence length="79" mass="7957">MTHSDPYRLIPGGRQDDAPERAGGAGVVRALLWVVLVVSVVGNTVASAVGGGTGVHLAAGGITVLCAALLVVGRVRRSR</sequence>
<proteinExistence type="predicted"/>
<feature type="transmembrane region" description="Helical" evidence="2">
    <location>
        <begin position="30"/>
        <end position="49"/>
    </location>
</feature>
<keyword evidence="2" id="KW-0472">Membrane</keyword>
<organism evidence="3 4">
    <name type="scientific">Streptomyces montanisoli</name>
    <dbReference type="NCBI Taxonomy" id="2798581"/>
    <lineage>
        <taxon>Bacteria</taxon>
        <taxon>Bacillati</taxon>
        <taxon>Actinomycetota</taxon>
        <taxon>Actinomycetes</taxon>
        <taxon>Kitasatosporales</taxon>
        <taxon>Streptomycetaceae</taxon>
        <taxon>Streptomyces</taxon>
    </lineage>
</organism>